<feature type="compositionally biased region" description="Basic and acidic residues" evidence="1">
    <location>
        <begin position="178"/>
        <end position="187"/>
    </location>
</feature>
<evidence type="ECO:0000256" key="1">
    <source>
        <dbReference type="SAM" id="MobiDB-lite"/>
    </source>
</evidence>
<reference evidence="2 3" key="1">
    <citation type="submission" date="2018-10" db="EMBL/GenBank/DDBJ databases">
        <title>Fifty Aureobasidium pullulans genomes reveal a recombining polyextremotolerant generalist.</title>
        <authorList>
            <person name="Gostincar C."/>
            <person name="Turk M."/>
            <person name="Zajc J."/>
            <person name="Gunde-Cimerman N."/>
        </authorList>
    </citation>
    <scope>NUCLEOTIDE SEQUENCE [LARGE SCALE GENOMIC DNA]</scope>
    <source>
        <strain evidence="2 3">EXF-3380</strain>
    </source>
</reference>
<evidence type="ECO:0008006" key="4">
    <source>
        <dbReference type="Google" id="ProtNLM"/>
    </source>
</evidence>
<accession>A0A4T0CPG1</accession>
<feature type="region of interest" description="Disordered" evidence="1">
    <location>
        <begin position="152"/>
        <end position="215"/>
    </location>
</feature>
<name>A0A4T0CPG1_AURPU</name>
<dbReference type="EMBL" id="QZBU01001538">
    <property type="protein sequence ID" value="TIA48515.1"/>
    <property type="molecule type" value="Genomic_DNA"/>
</dbReference>
<evidence type="ECO:0000313" key="2">
    <source>
        <dbReference type="EMBL" id="TIA48515.1"/>
    </source>
</evidence>
<gene>
    <name evidence="2" type="ORF">D6C83_05012</name>
</gene>
<dbReference type="Proteomes" id="UP000304947">
    <property type="component" value="Unassembled WGS sequence"/>
</dbReference>
<proteinExistence type="predicted"/>
<organism evidence="2 3">
    <name type="scientific">Aureobasidium pullulans</name>
    <name type="common">Black yeast</name>
    <name type="synonym">Pullularia pullulans</name>
    <dbReference type="NCBI Taxonomy" id="5580"/>
    <lineage>
        <taxon>Eukaryota</taxon>
        <taxon>Fungi</taxon>
        <taxon>Dikarya</taxon>
        <taxon>Ascomycota</taxon>
        <taxon>Pezizomycotina</taxon>
        <taxon>Dothideomycetes</taxon>
        <taxon>Dothideomycetidae</taxon>
        <taxon>Dothideales</taxon>
        <taxon>Saccotheciaceae</taxon>
        <taxon>Aureobasidium</taxon>
    </lineage>
</organism>
<evidence type="ECO:0000313" key="3">
    <source>
        <dbReference type="Proteomes" id="UP000304947"/>
    </source>
</evidence>
<comment type="caution">
    <text evidence="2">The sequence shown here is derived from an EMBL/GenBank/DDBJ whole genome shotgun (WGS) entry which is preliminary data.</text>
</comment>
<protein>
    <recommendedName>
        <fullName evidence="4">F-box domain-containing protein</fullName>
    </recommendedName>
</protein>
<feature type="compositionally biased region" description="Acidic residues" evidence="1">
    <location>
        <begin position="153"/>
        <end position="177"/>
    </location>
</feature>
<dbReference type="AlphaFoldDB" id="A0A4T0CPG1"/>
<sequence>MSASKCRITPLDMPDEMLNQIAYTVEPEALALLRLTCKAVCDVVNKPFGEHFLAHRRLILTKHSIRIQLEWNDRDFYGEPYPFMTNLSRLLRHDLELENLEIRNLMCDHSDNISHPIIAYSGRTWCGDVEEVRAGFDGLIAQMHTRRERLLMEGEEDGDYSGPEWSDEDDGFEESDYELERENRSEDDGIDSICGVPTLDVDPYPREGTGWTGAP</sequence>